<organism evidence="4 5">
    <name type="scientific">Marinihelvus fidelis</name>
    <dbReference type="NCBI Taxonomy" id="2613842"/>
    <lineage>
        <taxon>Bacteria</taxon>
        <taxon>Pseudomonadati</taxon>
        <taxon>Pseudomonadota</taxon>
        <taxon>Gammaproteobacteria</taxon>
        <taxon>Chromatiales</taxon>
        <taxon>Wenzhouxiangellaceae</taxon>
        <taxon>Marinihelvus</taxon>
    </lineage>
</organism>
<evidence type="ECO:0000313" key="4">
    <source>
        <dbReference type="EMBL" id="KAA9132007.1"/>
    </source>
</evidence>
<name>A0A5N0TD67_9GAMM</name>
<dbReference type="Proteomes" id="UP000325372">
    <property type="component" value="Unassembled WGS sequence"/>
</dbReference>
<dbReference type="EMBL" id="VYXP01000004">
    <property type="protein sequence ID" value="KAA9132007.1"/>
    <property type="molecule type" value="Genomic_DNA"/>
</dbReference>
<proteinExistence type="predicted"/>
<evidence type="ECO:0000256" key="2">
    <source>
        <dbReference type="ARBA" id="ARBA00022932"/>
    </source>
</evidence>
<sequence>MFDTEPWLQLAWQAFVTRLSQDRVPHALLLAGPLGIGKGALARRISAALLCIEPRDNGDACGDCRSCRLVSSGAHPEWLRLERQEDRTAIIIEDLREFTRRISLSCSISPRKVAVVEPADEMNRQTQNALLKTLEEPPGDTVMVLVCHDPSRLPATIRSRCQWLDAKAPTADETREWLLQQDEAKATPELVDAALDASGGRPLLARYLLKEPEVLAGYPKMGKALATVLAAPGKSGAAAGYLAGIPMDLMWTWLSRHAAEALRAALGAGQPTWLGGAAGRLDPACVAGLQRRADRHVTTVVGSSLRQDLLLQDWLLEWGRQRGHDAAT</sequence>
<dbReference type="InterPro" id="IPR004622">
    <property type="entry name" value="DNA_pol_HolB"/>
</dbReference>
<dbReference type="SUPFAM" id="SSF52540">
    <property type="entry name" value="P-loop containing nucleoside triphosphate hydrolases"/>
    <property type="match status" value="1"/>
</dbReference>
<dbReference type="EC" id="2.7.7.7" evidence="1"/>
<dbReference type="NCBIfam" id="TIGR00678">
    <property type="entry name" value="holB"/>
    <property type="match status" value="1"/>
</dbReference>
<dbReference type="GO" id="GO:0009360">
    <property type="term" value="C:DNA polymerase III complex"/>
    <property type="evidence" value="ECO:0007669"/>
    <property type="project" value="TreeGrafter"/>
</dbReference>
<accession>A0A5N0TD67</accession>
<keyword evidence="5" id="KW-1185">Reference proteome</keyword>
<reference evidence="4 5" key="1">
    <citation type="submission" date="2019-09" db="EMBL/GenBank/DDBJ databases">
        <title>Wenzhouxiangella sp. Genome sequencing and assembly.</title>
        <authorList>
            <person name="Zhang R."/>
        </authorList>
    </citation>
    <scope>NUCLEOTIDE SEQUENCE [LARGE SCALE GENOMIC DNA]</scope>
    <source>
        <strain evidence="4 5">W260</strain>
    </source>
</reference>
<dbReference type="Gene3D" id="3.40.50.300">
    <property type="entry name" value="P-loop containing nucleotide triphosphate hydrolases"/>
    <property type="match status" value="1"/>
</dbReference>
<comment type="catalytic activity">
    <reaction evidence="3">
        <text>DNA(n) + a 2'-deoxyribonucleoside 5'-triphosphate = DNA(n+1) + diphosphate</text>
        <dbReference type="Rhea" id="RHEA:22508"/>
        <dbReference type="Rhea" id="RHEA-COMP:17339"/>
        <dbReference type="Rhea" id="RHEA-COMP:17340"/>
        <dbReference type="ChEBI" id="CHEBI:33019"/>
        <dbReference type="ChEBI" id="CHEBI:61560"/>
        <dbReference type="ChEBI" id="CHEBI:173112"/>
        <dbReference type="EC" id="2.7.7.7"/>
    </reaction>
</comment>
<gene>
    <name evidence="4" type="primary">holB</name>
    <name evidence="4" type="ORF">F3N42_07505</name>
</gene>
<dbReference type="InterPro" id="IPR027417">
    <property type="entry name" value="P-loop_NTPase"/>
</dbReference>
<comment type="caution">
    <text evidence="4">The sequence shown here is derived from an EMBL/GenBank/DDBJ whole genome shotgun (WGS) entry which is preliminary data.</text>
</comment>
<dbReference type="AlphaFoldDB" id="A0A5N0TD67"/>
<protein>
    <recommendedName>
        <fullName evidence="1">DNA-directed DNA polymerase</fullName>
        <ecNumber evidence="1">2.7.7.7</ecNumber>
    </recommendedName>
</protein>
<dbReference type="PANTHER" id="PTHR11669">
    <property type="entry name" value="REPLICATION FACTOR C / DNA POLYMERASE III GAMMA-TAU SUBUNIT"/>
    <property type="match status" value="1"/>
</dbReference>
<dbReference type="RefSeq" id="WP_150863797.1">
    <property type="nucleotide sequence ID" value="NZ_VYXP01000004.1"/>
</dbReference>
<dbReference type="InterPro" id="IPR050238">
    <property type="entry name" value="DNA_Rep/Repair_Clamp_Loader"/>
</dbReference>
<dbReference type="GO" id="GO:0006261">
    <property type="term" value="P:DNA-templated DNA replication"/>
    <property type="evidence" value="ECO:0007669"/>
    <property type="project" value="TreeGrafter"/>
</dbReference>
<dbReference type="GO" id="GO:0008408">
    <property type="term" value="F:3'-5' exonuclease activity"/>
    <property type="evidence" value="ECO:0007669"/>
    <property type="project" value="InterPro"/>
</dbReference>
<keyword evidence="4" id="KW-0548">Nucleotidyltransferase</keyword>
<dbReference type="Pfam" id="PF13177">
    <property type="entry name" value="DNA_pol3_delta2"/>
    <property type="match status" value="1"/>
</dbReference>
<evidence type="ECO:0000256" key="1">
    <source>
        <dbReference type="ARBA" id="ARBA00012417"/>
    </source>
</evidence>
<dbReference type="PANTHER" id="PTHR11669:SF8">
    <property type="entry name" value="DNA POLYMERASE III SUBUNIT DELTA"/>
    <property type="match status" value="1"/>
</dbReference>
<keyword evidence="2" id="KW-0239">DNA-directed DNA polymerase</keyword>
<keyword evidence="4" id="KW-0808">Transferase</keyword>
<evidence type="ECO:0000256" key="3">
    <source>
        <dbReference type="ARBA" id="ARBA00049244"/>
    </source>
</evidence>
<dbReference type="GO" id="GO:0003887">
    <property type="term" value="F:DNA-directed DNA polymerase activity"/>
    <property type="evidence" value="ECO:0007669"/>
    <property type="project" value="UniProtKB-KW"/>
</dbReference>
<evidence type="ECO:0000313" key="5">
    <source>
        <dbReference type="Proteomes" id="UP000325372"/>
    </source>
</evidence>